<accession>A0ACC1M2Z4</accession>
<keyword evidence="2" id="KW-1185">Reference proteome</keyword>
<dbReference type="Proteomes" id="UP001139981">
    <property type="component" value="Unassembled WGS sequence"/>
</dbReference>
<reference evidence="1" key="1">
    <citation type="submission" date="2022-07" db="EMBL/GenBank/DDBJ databases">
        <title>Phylogenomic reconstructions and comparative analyses of Kickxellomycotina fungi.</title>
        <authorList>
            <person name="Reynolds N.K."/>
            <person name="Stajich J.E."/>
            <person name="Barry K."/>
            <person name="Grigoriev I.V."/>
            <person name="Crous P."/>
            <person name="Smith M.E."/>
        </authorList>
    </citation>
    <scope>NUCLEOTIDE SEQUENCE</scope>
    <source>
        <strain evidence="1">CBS 190363</strain>
    </source>
</reference>
<comment type="caution">
    <text evidence="1">The sequence shown here is derived from an EMBL/GenBank/DDBJ whole genome shotgun (WGS) entry which is preliminary data.</text>
</comment>
<keyword evidence="1" id="KW-0396">Initiation factor</keyword>
<sequence>MADDAQHDIEFEADSGVSTTYPLQCSSLRKHAFVVIKGYPCKIIDITTSKTGKHGHAKICYIGIDIFTGRKYEDVSPTNHYVDVPNVSHAEFTVINIDGNYLSLMDDAGEKNENVKVPERELGDKIKAEFAEGKKLLVTILKAMGMEAAISYREAPKGGQ</sequence>
<protein>
    <submittedName>
        <fullName evidence="1">Translation initiation factor eIF5A</fullName>
    </submittedName>
</protein>
<proteinExistence type="predicted"/>
<organism evidence="1 2">
    <name type="scientific">Coemansia aciculifera</name>
    <dbReference type="NCBI Taxonomy" id="417176"/>
    <lineage>
        <taxon>Eukaryota</taxon>
        <taxon>Fungi</taxon>
        <taxon>Fungi incertae sedis</taxon>
        <taxon>Zoopagomycota</taxon>
        <taxon>Kickxellomycotina</taxon>
        <taxon>Kickxellomycetes</taxon>
        <taxon>Kickxellales</taxon>
        <taxon>Kickxellaceae</taxon>
        <taxon>Coemansia</taxon>
    </lineage>
</organism>
<evidence type="ECO:0000313" key="2">
    <source>
        <dbReference type="Proteomes" id="UP001139981"/>
    </source>
</evidence>
<keyword evidence="1" id="KW-0648">Protein biosynthesis</keyword>
<dbReference type="EMBL" id="JANBVB010000602">
    <property type="protein sequence ID" value="KAJ2893095.1"/>
    <property type="molecule type" value="Genomic_DNA"/>
</dbReference>
<gene>
    <name evidence="1" type="primary">ANB1_3</name>
    <name evidence="1" type="ORF">IWW38_002980</name>
</gene>
<evidence type="ECO:0000313" key="1">
    <source>
        <dbReference type="EMBL" id="KAJ2893095.1"/>
    </source>
</evidence>
<name>A0ACC1M2Z4_9FUNG</name>